<evidence type="ECO:0000313" key="1">
    <source>
        <dbReference type="EMBL" id="KAJ1081665.1"/>
    </source>
</evidence>
<protein>
    <submittedName>
        <fullName evidence="1">Uncharacterized protein</fullName>
    </submittedName>
</protein>
<evidence type="ECO:0000313" key="2">
    <source>
        <dbReference type="Proteomes" id="UP001066276"/>
    </source>
</evidence>
<name>A0AAV7L1Q1_PLEWA</name>
<proteinExistence type="predicted"/>
<dbReference type="EMBL" id="JANPWB010000016">
    <property type="protein sequence ID" value="KAJ1081665.1"/>
    <property type="molecule type" value="Genomic_DNA"/>
</dbReference>
<accession>A0AAV7L1Q1</accession>
<gene>
    <name evidence="1" type="ORF">NDU88_001843</name>
</gene>
<reference evidence="1" key="1">
    <citation type="journal article" date="2022" name="bioRxiv">
        <title>Sequencing and chromosome-scale assembly of the giantPleurodeles waltlgenome.</title>
        <authorList>
            <person name="Brown T."/>
            <person name="Elewa A."/>
            <person name="Iarovenko S."/>
            <person name="Subramanian E."/>
            <person name="Araus A.J."/>
            <person name="Petzold A."/>
            <person name="Susuki M."/>
            <person name="Suzuki K.-i.T."/>
            <person name="Hayashi T."/>
            <person name="Toyoda A."/>
            <person name="Oliveira C."/>
            <person name="Osipova E."/>
            <person name="Leigh N.D."/>
            <person name="Simon A."/>
            <person name="Yun M.H."/>
        </authorList>
    </citation>
    <scope>NUCLEOTIDE SEQUENCE</scope>
    <source>
        <strain evidence="1">20211129_DDA</strain>
        <tissue evidence="1">Liver</tissue>
    </source>
</reference>
<dbReference type="Proteomes" id="UP001066276">
    <property type="component" value="Chromosome 12"/>
</dbReference>
<dbReference type="AlphaFoldDB" id="A0AAV7L1Q1"/>
<keyword evidence="2" id="KW-1185">Reference proteome</keyword>
<comment type="caution">
    <text evidence="1">The sequence shown here is derived from an EMBL/GenBank/DDBJ whole genome shotgun (WGS) entry which is preliminary data.</text>
</comment>
<organism evidence="1 2">
    <name type="scientific">Pleurodeles waltl</name>
    <name type="common">Iberian ribbed newt</name>
    <dbReference type="NCBI Taxonomy" id="8319"/>
    <lineage>
        <taxon>Eukaryota</taxon>
        <taxon>Metazoa</taxon>
        <taxon>Chordata</taxon>
        <taxon>Craniata</taxon>
        <taxon>Vertebrata</taxon>
        <taxon>Euteleostomi</taxon>
        <taxon>Amphibia</taxon>
        <taxon>Batrachia</taxon>
        <taxon>Caudata</taxon>
        <taxon>Salamandroidea</taxon>
        <taxon>Salamandridae</taxon>
        <taxon>Pleurodelinae</taxon>
        <taxon>Pleurodeles</taxon>
    </lineage>
</organism>
<sequence length="98" mass="11348">MRPLFQFHHQQLSSPRFRKFDFGYSSSHDCRRLLMPLPLPTNSLSASLERSSEPATGKTALRYNTGTTLHHTSAFRRNHRSAMRTINAEKRFQNVTTN</sequence>